<dbReference type="GO" id="GO:0016020">
    <property type="term" value="C:membrane"/>
    <property type="evidence" value="ECO:0007669"/>
    <property type="project" value="UniProtKB-SubCell"/>
</dbReference>
<keyword evidence="6" id="KW-0406">Ion transport</keyword>
<evidence type="ECO:0000256" key="1">
    <source>
        <dbReference type="ARBA" id="ARBA00004141"/>
    </source>
</evidence>
<keyword evidence="13" id="KW-1185">Reference proteome</keyword>
<dbReference type="KEGG" id="gtt:GUITHDRAFT_133916"/>
<reference evidence="12" key="3">
    <citation type="submission" date="2015-06" db="UniProtKB">
        <authorList>
            <consortium name="EnsemblProtists"/>
        </authorList>
    </citation>
    <scope>IDENTIFICATION</scope>
</reference>
<reference evidence="11 13" key="1">
    <citation type="journal article" date="2012" name="Nature">
        <title>Algal genomes reveal evolutionary mosaicism and the fate of nucleomorphs.</title>
        <authorList>
            <consortium name="DOE Joint Genome Institute"/>
            <person name="Curtis B.A."/>
            <person name="Tanifuji G."/>
            <person name="Burki F."/>
            <person name="Gruber A."/>
            <person name="Irimia M."/>
            <person name="Maruyama S."/>
            <person name="Arias M.C."/>
            <person name="Ball S.G."/>
            <person name="Gile G.H."/>
            <person name="Hirakawa Y."/>
            <person name="Hopkins J.F."/>
            <person name="Kuo A."/>
            <person name="Rensing S.A."/>
            <person name="Schmutz J."/>
            <person name="Symeonidi A."/>
            <person name="Elias M."/>
            <person name="Eveleigh R.J."/>
            <person name="Herman E.K."/>
            <person name="Klute M.J."/>
            <person name="Nakayama T."/>
            <person name="Obornik M."/>
            <person name="Reyes-Prieto A."/>
            <person name="Armbrust E.V."/>
            <person name="Aves S.J."/>
            <person name="Beiko R.G."/>
            <person name="Coutinho P."/>
            <person name="Dacks J.B."/>
            <person name="Durnford D.G."/>
            <person name="Fast N.M."/>
            <person name="Green B.R."/>
            <person name="Grisdale C.J."/>
            <person name="Hempel F."/>
            <person name="Henrissat B."/>
            <person name="Hoppner M.P."/>
            <person name="Ishida K."/>
            <person name="Kim E."/>
            <person name="Koreny L."/>
            <person name="Kroth P.G."/>
            <person name="Liu Y."/>
            <person name="Malik S.B."/>
            <person name="Maier U.G."/>
            <person name="McRose D."/>
            <person name="Mock T."/>
            <person name="Neilson J.A."/>
            <person name="Onodera N.T."/>
            <person name="Poole A.M."/>
            <person name="Pritham E.J."/>
            <person name="Richards T.A."/>
            <person name="Rocap G."/>
            <person name="Roy S.W."/>
            <person name="Sarai C."/>
            <person name="Schaack S."/>
            <person name="Shirato S."/>
            <person name="Slamovits C.H."/>
            <person name="Spencer D.F."/>
            <person name="Suzuki S."/>
            <person name="Worden A.Z."/>
            <person name="Zauner S."/>
            <person name="Barry K."/>
            <person name="Bell C."/>
            <person name="Bharti A.K."/>
            <person name="Crow J.A."/>
            <person name="Grimwood J."/>
            <person name="Kramer R."/>
            <person name="Lindquist E."/>
            <person name="Lucas S."/>
            <person name="Salamov A."/>
            <person name="McFadden G.I."/>
            <person name="Lane C.E."/>
            <person name="Keeling P.J."/>
            <person name="Gray M.W."/>
            <person name="Grigoriev I.V."/>
            <person name="Archibald J.M."/>
        </authorList>
    </citation>
    <scope>NUCLEOTIDE SEQUENCE</scope>
    <source>
        <strain evidence="11 13">CCMP2712</strain>
    </source>
</reference>
<evidence type="ECO:0000256" key="4">
    <source>
        <dbReference type="ARBA" id="ARBA00022692"/>
    </source>
</evidence>
<dbReference type="InterPro" id="IPR045316">
    <property type="entry name" value="Msc2-like"/>
</dbReference>
<evidence type="ECO:0000313" key="11">
    <source>
        <dbReference type="EMBL" id="EKX52198.1"/>
    </source>
</evidence>
<feature type="region of interest" description="Disordered" evidence="8">
    <location>
        <begin position="1"/>
        <end position="22"/>
    </location>
</feature>
<dbReference type="Pfam" id="PF01545">
    <property type="entry name" value="Cation_efflux"/>
    <property type="match status" value="1"/>
</dbReference>
<organism evidence="11">
    <name type="scientific">Guillardia theta (strain CCMP2712)</name>
    <name type="common">Cryptophyte</name>
    <dbReference type="NCBI Taxonomy" id="905079"/>
    <lineage>
        <taxon>Eukaryota</taxon>
        <taxon>Cryptophyceae</taxon>
        <taxon>Pyrenomonadales</taxon>
        <taxon>Geminigeraceae</taxon>
        <taxon>Guillardia</taxon>
    </lineage>
</organism>
<keyword evidence="3" id="KW-0813">Transport</keyword>
<dbReference type="eggNOG" id="KOG1484">
    <property type="taxonomic scope" value="Eukaryota"/>
</dbReference>
<protein>
    <recommendedName>
        <fullName evidence="10">Cation efflux protein transmembrane domain-containing protein</fullName>
    </recommendedName>
</protein>
<proteinExistence type="inferred from homology"/>
<keyword evidence="4 9" id="KW-0812">Transmembrane</keyword>
<feature type="transmembrane region" description="Helical" evidence="9">
    <location>
        <begin position="72"/>
        <end position="90"/>
    </location>
</feature>
<name>L1JVR7_GUITC</name>
<dbReference type="OMA" id="ERHACHI"/>
<feature type="transmembrane region" description="Helical" evidence="9">
    <location>
        <begin position="339"/>
        <end position="366"/>
    </location>
</feature>
<feature type="transmembrane region" description="Helical" evidence="9">
    <location>
        <begin position="548"/>
        <end position="570"/>
    </location>
</feature>
<dbReference type="OrthoDB" id="9944568at2759"/>
<dbReference type="RefSeq" id="XP_005839178.1">
    <property type="nucleotide sequence ID" value="XM_005839121.1"/>
</dbReference>
<dbReference type="PANTHER" id="PTHR45755">
    <property type="match status" value="1"/>
</dbReference>
<evidence type="ECO:0000313" key="12">
    <source>
        <dbReference type="EnsemblProtists" id="EKX52198"/>
    </source>
</evidence>
<accession>L1JVR7</accession>
<dbReference type="InterPro" id="IPR058533">
    <property type="entry name" value="Cation_efflux_TM"/>
</dbReference>
<keyword evidence="5 9" id="KW-1133">Transmembrane helix</keyword>
<evidence type="ECO:0000256" key="9">
    <source>
        <dbReference type="SAM" id="Phobius"/>
    </source>
</evidence>
<evidence type="ECO:0000256" key="6">
    <source>
        <dbReference type="ARBA" id="ARBA00023065"/>
    </source>
</evidence>
<dbReference type="SUPFAM" id="SSF161111">
    <property type="entry name" value="Cation efflux protein transmembrane domain-like"/>
    <property type="match status" value="1"/>
</dbReference>
<comment type="similarity">
    <text evidence="2">Belongs to the cation diffusion facilitator (CDF) transporter (TC 2.A.4) family. SLC30A subfamily.</text>
</comment>
<feature type="transmembrane region" description="Helical" evidence="9">
    <location>
        <begin position="725"/>
        <end position="749"/>
    </location>
</feature>
<feature type="region of interest" description="Disordered" evidence="8">
    <location>
        <begin position="205"/>
        <end position="224"/>
    </location>
</feature>
<feature type="compositionally biased region" description="Basic and acidic residues" evidence="8">
    <location>
        <begin position="875"/>
        <end position="888"/>
    </location>
</feature>
<comment type="subcellular location">
    <subcellularLocation>
        <location evidence="1">Membrane</location>
        <topology evidence="1">Multi-pass membrane protein</topology>
    </subcellularLocation>
</comment>
<dbReference type="EMBL" id="JH992973">
    <property type="protein sequence ID" value="EKX52198.1"/>
    <property type="molecule type" value="Genomic_DNA"/>
</dbReference>
<dbReference type="GeneID" id="17309057"/>
<reference evidence="13" key="2">
    <citation type="submission" date="2012-11" db="EMBL/GenBank/DDBJ databases">
        <authorList>
            <person name="Kuo A."/>
            <person name="Curtis B.A."/>
            <person name="Tanifuji G."/>
            <person name="Burki F."/>
            <person name="Gruber A."/>
            <person name="Irimia M."/>
            <person name="Maruyama S."/>
            <person name="Arias M.C."/>
            <person name="Ball S.G."/>
            <person name="Gile G.H."/>
            <person name="Hirakawa Y."/>
            <person name="Hopkins J.F."/>
            <person name="Rensing S.A."/>
            <person name="Schmutz J."/>
            <person name="Symeonidi A."/>
            <person name="Elias M."/>
            <person name="Eveleigh R.J."/>
            <person name="Herman E.K."/>
            <person name="Klute M.J."/>
            <person name="Nakayama T."/>
            <person name="Obornik M."/>
            <person name="Reyes-Prieto A."/>
            <person name="Armbrust E.V."/>
            <person name="Aves S.J."/>
            <person name="Beiko R.G."/>
            <person name="Coutinho P."/>
            <person name="Dacks J.B."/>
            <person name="Durnford D.G."/>
            <person name="Fast N.M."/>
            <person name="Green B.R."/>
            <person name="Grisdale C."/>
            <person name="Hempe F."/>
            <person name="Henrissat B."/>
            <person name="Hoppner M.P."/>
            <person name="Ishida K.-I."/>
            <person name="Kim E."/>
            <person name="Koreny L."/>
            <person name="Kroth P.G."/>
            <person name="Liu Y."/>
            <person name="Malik S.-B."/>
            <person name="Maier U.G."/>
            <person name="McRose D."/>
            <person name="Mock T."/>
            <person name="Neilson J.A."/>
            <person name="Onodera N.T."/>
            <person name="Poole A.M."/>
            <person name="Pritham E.J."/>
            <person name="Richards T.A."/>
            <person name="Rocap G."/>
            <person name="Roy S.W."/>
            <person name="Sarai C."/>
            <person name="Schaack S."/>
            <person name="Shirato S."/>
            <person name="Slamovits C.H."/>
            <person name="Spencer D.F."/>
            <person name="Suzuki S."/>
            <person name="Worden A.Z."/>
            <person name="Zauner S."/>
            <person name="Barry K."/>
            <person name="Bell C."/>
            <person name="Bharti A.K."/>
            <person name="Crow J.A."/>
            <person name="Grimwood J."/>
            <person name="Kramer R."/>
            <person name="Lindquist E."/>
            <person name="Lucas S."/>
            <person name="Salamov A."/>
            <person name="McFadden G.I."/>
            <person name="Lane C.E."/>
            <person name="Keeling P.J."/>
            <person name="Gray M.W."/>
            <person name="Grigoriev I.V."/>
            <person name="Archibald J.M."/>
        </authorList>
    </citation>
    <scope>NUCLEOTIDE SEQUENCE</scope>
    <source>
        <strain evidence="13">CCMP2712</strain>
    </source>
</reference>
<feature type="compositionally biased region" description="Basic and acidic residues" evidence="8">
    <location>
        <begin position="258"/>
        <end position="270"/>
    </location>
</feature>
<evidence type="ECO:0000256" key="8">
    <source>
        <dbReference type="SAM" id="MobiDB-lite"/>
    </source>
</evidence>
<dbReference type="PaxDb" id="55529-EKX52198"/>
<gene>
    <name evidence="11" type="ORF">GUITHDRAFT_133916</name>
</gene>
<feature type="transmembrane region" description="Helical" evidence="9">
    <location>
        <begin position="386"/>
        <end position="404"/>
    </location>
</feature>
<sequence>MLFEALTSRAGGSRWSSNPRASSEGIGGILLLSSQQSSRRSAIGGGVLVASKVLRALALLAAYRALDGGTTTILFAVATLAFASLVLLLLQRPWTGKKLVVKHVVKIVVQSTLLASSFLVWTRGLFLCGPATTVMLEYTEVILLRLGRKLSSRASRGRSKWWSIARSLALFFASCLVLLWERRQSYAADDDVPLKHAVRGNRTSFISPPHGYDKEHHGTRSLSSHAKEHKRHKFSLSSVLAHELEVSGLDSTINFGEEQEKPSELEDARLSEPATEDEDNISIDIDFDDDSTLPFQFAARSLSEFATGIGMHVLAAALSALRKGQLHSASKDLGGPKRLFALACPLSAILLLLVSFYSKLFLTFGIRSLQADQSLFLTVRIHWRELLQFSCMGLLVPFYAGNFADKHLPGSDCARIGLLSSVASFLFTWAVRMSPVELSSGVVALTVLFLILSIGDDVGDDSVPLGVYSVPGFASSGMAWSVIKKYFRHLLSDRATSFLAVLLSLEIILLVLALLYGITSSEYLAIAPAISLFFRCTIISIGNGRYEVVAAFSNSIFLLMRGCRLAFCFVRQILRRAPHSVALHLSYGRAIPLVLELLINLFGVFNLYKLVNDSDNFISARIITGKGPRGLRGARPEDEAKAKRASVLMELSSQSSTQASVTRLWMAIASFFRKYLLLSDNPFQNSNLQALYLHVLTDCLEHAAALLCVYSPYNKMKLVGCYPVLQLLVGCMTIVASVHILLVTARILLQVFPPEFQSALPYINRRVLGLPNVTSCNSLHIWRLSSQVLVGSVHVLACHNPDGVWEGESIVSATTAILREYGITYCCVQVQRDVMQFSPARPRAERVFEQIASDERRGLLGLGLSENGGAVAGGMEDRREDSSQPHLQ</sequence>
<dbReference type="Proteomes" id="UP000011087">
    <property type="component" value="Unassembled WGS sequence"/>
</dbReference>
<evidence type="ECO:0000256" key="5">
    <source>
        <dbReference type="ARBA" id="ARBA00022989"/>
    </source>
</evidence>
<feature type="transmembrane region" description="Helical" evidence="9">
    <location>
        <begin position="161"/>
        <end position="180"/>
    </location>
</feature>
<dbReference type="EnsemblProtists" id="EKX52198">
    <property type="protein sequence ID" value="EKX52198"/>
    <property type="gene ID" value="GUITHDRAFT_133916"/>
</dbReference>
<evidence type="ECO:0000259" key="10">
    <source>
        <dbReference type="Pfam" id="PF01545"/>
    </source>
</evidence>
<feature type="region of interest" description="Disordered" evidence="8">
    <location>
        <begin position="252"/>
        <end position="277"/>
    </location>
</feature>
<dbReference type="GO" id="GO:0005794">
    <property type="term" value="C:Golgi apparatus"/>
    <property type="evidence" value="ECO:0007669"/>
    <property type="project" value="TreeGrafter"/>
</dbReference>
<feature type="transmembrane region" description="Helical" evidence="9">
    <location>
        <begin position="297"/>
        <end position="318"/>
    </location>
</feature>
<dbReference type="AlphaFoldDB" id="L1JVR7"/>
<dbReference type="GO" id="GO:0005385">
    <property type="term" value="F:zinc ion transmembrane transporter activity"/>
    <property type="evidence" value="ECO:0007669"/>
    <property type="project" value="InterPro"/>
</dbReference>
<evidence type="ECO:0000256" key="2">
    <source>
        <dbReference type="ARBA" id="ARBA00008873"/>
    </source>
</evidence>
<feature type="transmembrane region" description="Helical" evidence="9">
    <location>
        <begin position="438"/>
        <end position="455"/>
    </location>
</feature>
<dbReference type="HOGENOM" id="CLU_325034_0_0_1"/>
<feature type="domain" description="Cation efflux protein transmembrane" evidence="10">
    <location>
        <begin position="540"/>
        <end position="749"/>
    </location>
</feature>
<evidence type="ECO:0000256" key="7">
    <source>
        <dbReference type="ARBA" id="ARBA00023136"/>
    </source>
</evidence>
<feature type="transmembrane region" description="Helical" evidence="9">
    <location>
        <begin position="590"/>
        <end position="608"/>
    </location>
</feature>
<evidence type="ECO:0000313" key="13">
    <source>
        <dbReference type="Proteomes" id="UP000011087"/>
    </source>
</evidence>
<feature type="region of interest" description="Disordered" evidence="8">
    <location>
        <begin position="862"/>
        <end position="888"/>
    </location>
</feature>
<evidence type="ECO:0000256" key="3">
    <source>
        <dbReference type="ARBA" id="ARBA00022448"/>
    </source>
</evidence>
<dbReference type="PANTHER" id="PTHR45755:SF4">
    <property type="entry name" value="ZINC TRANSPORTER 7"/>
    <property type="match status" value="1"/>
</dbReference>
<keyword evidence="7 9" id="KW-0472">Membrane</keyword>
<feature type="transmembrane region" description="Helical" evidence="9">
    <location>
        <begin position="462"/>
        <end position="483"/>
    </location>
</feature>
<feature type="transmembrane region" description="Helical" evidence="9">
    <location>
        <begin position="42"/>
        <end position="66"/>
    </location>
</feature>
<feature type="transmembrane region" description="Helical" evidence="9">
    <location>
        <begin position="495"/>
        <end position="516"/>
    </location>
</feature>
<dbReference type="InterPro" id="IPR027469">
    <property type="entry name" value="Cation_efflux_TMD_sf"/>
</dbReference>
<feature type="transmembrane region" description="Helical" evidence="9">
    <location>
        <begin position="523"/>
        <end position="542"/>
    </location>
</feature>
<dbReference type="Gene3D" id="1.20.1510.10">
    <property type="entry name" value="Cation efflux protein transmembrane domain"/>
    <property type="match status" value="1"/>
</dbReference>
<feature type="transmembrane region" description="Helical" evidence="9">
    <location>
        <begin position="416"/>
        <end position="432"/>
    </location>
</feature>
<dbReference type="GO" id="GO:0006882">
    <property type="term" value="P:intracellular zinc ion homeostasis"/>
    <property type="evidence" value="ECO:0007669"/>
    <property type="project" value="InterPro"/>
</dbReference>